<protein>
    <recommendedName>
        <fullName evidence="1">DUF5675 domain-containing protein</fullName>
    </recommendedName>
</protein>
<dbReference type="RefSeq" id="WP_229590889.1">
    <property type="nucleotide sequence ID" value="NZ_AP024485.1"/>
</dbReference>
<proteinExistence type="predicted"/>
<dbReference type="Proteomes" id="UP001053296">
    <property type="component" value="Chromosome"/>
</dbReference>
<dbReference type="Pfam" id="PF18925">
    <property type="entry name" value="DUF5675"/>
    <property type="match status" value="1"/>
</dbReference>
<accession>A0ABN6EUG0</accession>
<name>A0ABN6EUG0_9BACT</name>
<sequence>MKRVEVIRLEKGQDGTFGVLRLDGRVLCVTLEPPDKGNKRDVSCIPAGEYVCRRVESPTFGTTFEVTDVPNRSHILFHQGNVVSDTHGCVLLGTRFGTLGKERGVLQSRNAFHAFLSRCGDAEGFGFVINEHCQEG</sequence>
<dbReference type="EMBL" id="AP024485">
    <property type="protein sequence ID" value="BCS88894.1"/>
    <property type="molecule type" value="Genomic_DNA"/>
</dbReference>
<dbReference type="InterPro" id="IPR043732">
    <property type="entry name" value="DUF5675"/>
</dbReference>
<feature type="domain" description="DUF5675" evidence="1">
    <location>
        <begin position="6"/>
        <end position="117"/>
    </location>
</feature>
<reference evidence="2" key="1">
    <citation type="journal article" date="2022" name="Arch. Microbiol.">
        <title>Pseudodesulfovibrio sediminis sp. nov., a mesophilic and neutrophilic sulfate-reducing bacterium isolated from sediment of a brackish lake.</title>
        <authorList>
            <person name="Takahashi A."/>
            <person name="Kojima H."/>
            <person name="Watanabe M."/>
            <person name="Fukui M."/>
        </authorList>
    </citation>
    <scope>NUCLEOTIDE SEQUENCE</scope>
    <source>
        <strain evidence="2">SF6</strain>
    </source>
</reference>
<keyword evidence="3" id="KW-1185">Reference proteome</keyword>
<organism evidence="2 3">
    <name type="scientific">Pseudodesulfovibrio sediminis</name>
    <dbReference type="NCBI Taxonomy" id="2810563"/>
    <lineage>
        <taxon>Bacteria</taxon>
        <taxon>Pseudomonadati</taxon>
        <taxon>Thermodesulfobacteriota</taxon>
        <taxon>Desulfovibrionia</taxon>
        <taxon>Desulfovibrionales</taxon>
        <taxon>Desulfovibrionaceae</taxon>
    </lineage>
</organism>
<evidence type="ECO:0000313" key="3">
    <source>
        <dbReference type="Proteomes" id="UP001053296"/>
    </source>
</evidence>
<evidence type="ECO:0000313" key="2">
    <source>
        <dbReference type="EMBL" id="BCS88894.1"/>
    </source>
</evidence>
<gene>
    <name evidence="2" type="ORF">PSDVSF_21360</name>
</gene>
<evidence type="ECO:0000259" key="1">
    <source>
        <dbReference type="Pfam" id="PF18925"/>
    </source>
</evidence>